<dbReference type="EMBL" id="GL883009">
    <property type="protein sequence ID" value="EGG22641.1"/>
    <property type="molecule type" value="Genomic_DNA"/>
</dbReference>
<dbReference type="Proteomes" id="UP000007797">
    <property type="component" value="Unassembled WGS sequence"/>
</dbReference>
<organism evidence="1 2">
    <name type="scientific">Cavenderia fasciculata</name>
    <name type="common">Slime mold</name>
    <name type="synonym">Dictyostelium fasciculatum</name>
    <dbReference type="NCBI Taxonomy" id="261658"/>
    <lineage>
        <taxon>Eukaryota</taxon>
        <taxon>Amoebozoa</taxon>
        <taxon>Evosea</taxon>
        <taxon>Eumycetozoa</taxon>
        <taxon>Dictyostelia</taxon>
        <taxon>Acytosteliales</taxon>
        <taxon>Cavenderiaceae</taxon>
        <taxon>Cavenderia</taxon>
    </lineage>
</organism>
<accession>F4PQH8</accession>
<dbReference type="GeneID" id="14874448"/>
<name>F4PQH8_CACFS</name>
<evidence type="ECO:0000313" key="2">
    <source>
        <dbReference type="Proteomes" id="UP000007797"/>
    </source>
</evidence>
<evidence type="ECO:0000313" key="1">
    <source>
        <dbReference type="EMBL" id="EGG22641.1"/>
    </source>
</evidence>
<sequence length="1347" mass="157109">MNIKQDLFKSVIGDKGIRLNIFEWVHWITIRVTDRPLTCYTRQSVKRYNDIINVTLAKDDDENLVRLDTNQLAELIKYKIQRNEYSFPITQDTLIQICSISTMDESIFRLFLNRNGHLFTKYNLEEIIQTVCDNSDTSSSSSSSSSSTIRNARILYNEFKDIGIQHLESIIIKKEMMMDRERHTLEMVNTIDGFESIVSSYHKRIKVPRESNQDNISKDLLNSTLNRLCNNNNCNNSQQNNIQLIFKEINEVIERIIKSLSSSSTSNFKNPSYIWINLIVLRVLGDQNNTNRLEIVKNIIKNNTNNEIVEYLFKLENELCLENWVFDILCKHGTFDQVVFGSKLIGTLEKKASYKAMDWAANKGRLDVVQYLLDHRKEQCSQTAVQGNPHSDVVRLILQYKPTLMKFVTRQSILVMGDIDFLQELDADQLFGKDQSHSLETLVISRTVAKAVLTRHSQLASIRMIDYLFFTYTEQFPVYDFISEACMLGLEQVVYHLHHIYSTHNNMTITPHPSVKTTIFDDAFLYGMNQNIVDFLIDNRKEGFGPESWKVVGQNGTVQQFEMLKRWSLSQENMDIMITNSIRYGNIDLYQYIKSNIGIDETKFKVQDLKYAARLYKDKMVLLGASHLSLQDLNDLLFHLLCFGRTDIASQIYQQIIVNNNNNNNNNHIVGLTENQINYLIKRFDHQVVDFLVENNFLNQSFVDSHRFKLCHPSLYYYQSKYLSKYFSNFNNISPIIDTINNNNNNIKLQNNIKPTTTINDQIIILKVLKNRYLLRRIFRLNSPVASVYKQFTFDSLISYRPKLLLLLLKANQTSEIIISKEQLEDFCCKTNDLELFKLVYSRFRSRFSDNFLFSKMVYTRPRNLDVFKILANQTDPVLEYNVHQIGFKCSDAALYLYNLKRLPASMVHGPFGTKYFNYSKSLEKDQYLELLQLEREGLDERQRRATYNEDTPLEFWQYHNDQNNIKYYAERNLSPKILEFRLYHPLKTLEQSTADSLEGWQLTFSYYAKESIATLYHLVKGYEFTSALLRNSSVLAYLINEQDYFPSPTGNFFSSQPPSHLLSKYYLPGMINHSITHPVSTKEDLFALLYMNHDVLDIYRNIEQSGSRIAIKHSTLTSLLIANIQDQEQRTELVSSINPTMFMPIELLQAIVDCYMETDTYSLPILKHFLGPKLNETKMADVGFDMIGLIKYTFASARNNSRTCTNHRFTRIFIDHLLVYTLSNCSIAYVLQLLTIVRDSEKEVDRLVGDALSSPNYGSVRQLEFSKISDDGVYQFFFARFPCREEYLFAQPYINHPTQYSVVKQVLLDKDPKDYRFIIYALKYAYRTANVQMANEAIQDCIYVIT</sequence>
<keyword evidence="2" id="KW-1185">Reference proteome</keyword>
<dbReference type="PANTHER" id="PTHR20916:SF18">
    <property type="entry name" value="IPT_TIG DOMAIN-CONTAINING PROTEIN"/>
    <property type="match status" value="1"/>
</dbReference>
<reference evidence="2" key="1">
    <citation type="journal article" date="2011" name="Genome Res.">
        <title>Phylogeny-wide analysis of social amoeba genomes highlights ancient origins for complex intercellular communication.</title>
        <authorList>
            <person name="Heidel A.J."/>
            <person name="Lawal H.M."/>
            <person name="Felder M."/>
            <person name="Schilde C."/>
            <person name="Helps N.R."/>
            <person name="Tunggal B."/>
            <person name="Rivero F."/>
            <person name="John U."/>
            <person name="Schleicher M."/>
            <person name="Eichinger L."/>
            <person name="Platzer M."/>
            <person name="Noegel A.A."/>
            <person name="Schaap P."/>
            <person name="Gloeckner G."/>
        </authorList>
    </citation>
    <scope>NUCLEOTIDE SEQUENCE [LARGE SCALE GENOMIC DNA]</scope>
    <source>
        <strain evidence="2">SH3</strain>
    </source>
</reference>
<dbReference type="KEGG" id="dfa:DFA_04771"/>
<gene>
    <name evidence="1" type="ORF">DFA_04771</name>
</gene>
<dbReference type="PANTHER" id="PTHR20916">
    <property type="entry name" value="CYSTEINE AND GLYCINE-RICH PROTEIN 2 BINDING PROTEIN"/>
    <property type="match status" value="1"/>
</dbReference>
<evidence type="ECO:0008006" key="3">
    <source>
        <dbReference type="Google" id="ProtNLM"/>
    </source>
</evidence>
<proteinExistence type="predicted"/>
<dbReference type="OrthoDB" id="7464126at2759"/>
<dbReference type="RefSeq" id="XP_004360492.1">
    <property type="nucleotide sequence ID" value="XM_004360435.1"/>
</dbReference>
<protein>
    <recommendedName>
        <fullName evidence="3">Ankyrin repeat-containing protein</fullName>
    </recommendedName>
</protein>